<dbReference type="EMBL" id="KZ559530">
    <property type="protein sequence ID" value="PLN82031.1"/>
    <property type="molecule type" value="Genomic_DNA"/>
</dbReference>
<evidence type="ECO:0000256" key="1">
    <source>
        <dbReference type="SAM" id="Phobius"/>
    </source>
</evidence>
<dbReference type="Proteomes" id="UP000235023">
    <property type="component" value="Unassembled WGS sequence"/>
</dbReference>
<reference evidence="3" key="1">
    <citation type="submission" date="2017-12" db="EMBL/GenBank/DDBJ databases">
        <authorList>
            <consortium name="DOE Joint Genome Institute"/>
            <person name="Mondo S.J."/>
            <person name="Kjaerbolling I."/>
            <person name="Vesth T.C."/>
            <person name="Frisvad J.C."/>
            <person name="Nybo J.L."/>
            <person name="Theobald S."/>
            <person name="Kuo A."/>
            <person name="Bowyer P."/>
            <person name="Matsuda Y."/>
            <person name="Lyhne E.K."/>
            <person name="Kogle M.E."/>
            <person name="Clum A."/>
            <person name="Lipzen A."/>
            <person name="Salamov A."/>
            <person name="Ngan C.Y."/>
            <person name="Daum C."/>
            <person name="Chiniquy J."/>
            <person name="Barry K."/>
            <person name="LaButti K."/>
            <person name="Haridas S."/>
            <person name="Simmons B.A."/>
            <person name="Magnuson J.K."/>
            <person name="Mortensen U.H."/>
            <person name="Larsen T.O."/>
            <person name="Grigoriev I.V."/>
            <person name="Baker S.E."/>
            <person name="Andersen M.R."/>
            <person name="Nordberg H.P."/>
            <person name="Cantor M.N."/>
            <person name="Hua S.X."/>
        </authorList>
    </citation>
    <scope>NUCLEOTIDE SEQUENCE [LARGE SCALE GENOMIC DNA]</scope>
    <source>
        <strain evidence="3">IBT 19404</strain>
    </source>
</reference>
<sequence>MVLVQNEPGGRAWAPALFRLLWCCFFVCLSSTRSFVAVFCTKSMEKMMIWGPRVLLRMRRMDPVGSIPSCLIDVSFSYLCVIFSPVLA</sequence>
<accession>A0A2J5HXM5</accession>
<dbReference type="OrthoDB" id="10009287at2759"/>
<evidence type="ECO:0000313" key="3">
    <source>
        <dbReference type="Proteomes" id="UP000235023"/>
    </source>
</evidence>
<dbReference type="AlphaFoldDB" id="A0A2J5HXM5"/>
<name>A0A2J5HXM5_9EURO</name>
<keyword evidence="1" id="KW-0812">Transmembrane</keyword>
<proteinExistence type="predicted"/>
<organism evidence="2 3">
    <name type="scientific">Aspergillus taichungensis</name>
    <dbReference type="NCBI Taxonomy" id="482145"/>
    <lineage>
        <taxon>Eukaryota</taxon>
        <taxon>Fungi</taxon>
        <taxon>Dikarya</taxon>
        <taxon>Ascomycota</taxon>
        <taxon>Pezizomycotina</taxon>
        <taxon>Eurotiomycetes</taxon>
        <taxon>Eurotiomycetidae</taxon>
        <taxon>Eurotiales</taxon>
        <taxon>Aspergillaceae</taxon>
        <taxon>Aspergillus</taxon>
        <taxon>Aspergillus subgen. Circumdati</taxon>
    </lineage>
</organism>
<evidence type="ECO:0000313" key="2">
    <source>
        <dbReference type="EMBL" id="PLN82031.1"/>
    </source>
</evidence>
<keyword evidence="1" id="KW-0472">Membrane</keyword>
<feature type="transmembrane region" description="Helical" evidence="1">
    <location>
        <begin position="16"/>
        <end position="40"/>
    </location>
</feature>
<keyword evidence="1" id="KW-1133">Transmembrane helix</keyword>
<keyword evidence="3" id="KW-1185">Reference proteome</keyword>
<feature type="transmembrane region" description="Helical" evidence="1">
    <location>
        <begin position="61"/>
        <end position="87"/>
    </location>
</feature>
<protein>
    <submittedName>
        <fullName evidence="2">Uncharacterized protein</fullName>
    </submittedName>
</protein>
<gene>
    <name evidence="2" type="ORF">BDW42DRAFT_167441</name>
</gene>